<proteinExistence type="predicted"/>
<dbReference type="CDD" id="cd06664">
    <property type="entry name" value="IscU_like"/>
    <property type="match status" value="1"/>
</dbReference>
<organism evidence="2 3">
    <name type="scientific">candidate division WWE3 bacterium CG_4_9_14_3_um_filter_34_6</name>
    <dbReference type="NCBI Taxonomy" id="1975079"/>
    <lineage>
        <taxon>Bacteria</taxon>
        <taxon>Katanobacteria</taxon>
    </lineage>
</organism>
<dbReference type="GO" id="GO:0016226">
    <property type="term" value="P:iron-sulfur cluster assembly"/>
    <property type="evidence" value="ECO:0007669"/>
    <property type="project" value="InterPro"/>
</dbReference>
<evidence type="ECO:0000313" key="3">
    <source>
        <dbReference type="Proteomes" id="UP000230683"/>
    </source>
</evidence>
<sequence length="125" mass="14043">MDNLYKEDFLYYYRNQDNKRNLSGKTHIGESSNVSCGDSIKVELVVKNGNIVDVGYSSDGCMVSEVSASIMSEKLIGMKLAEVQNLSLQEYLNIVRLDLTVSREKCAMVFYDALTSVKKVKNVKN</sequence>
<feature type="domain" description="NIF system FeS cluster assembly NifU N-terminal" evidence="1">
    <location>
        <begin position="5"/>
        <end position="115"/>
    </location>
</feature>
<protein>
    <recommendedName>
        <fullName evidence="1">NIF system FeS cluster assembly NifU N-terminal domain-containing protein</fullName>
    </recommendedName>
</protein>
<comment type="caution">
    <text evidence="2">The sequence shown here is derived from an EMBL/GenBank/DDBJ whole genome shotgun (WGS) entry which is preliminary data.</text>
</comment>
<dbReference type="EMBL" id="PFWY01000106">
    <property type="protein sequence ID" value="PJA40293.1"/>
    <property type="molecule type" value="Genomic_DNA"/>
</dbReference>
<dbReference type="Pfam" id="PF01592">
    <property type="entry name" value="NifU_N"/>
    <property type="match status" value="1"/>
</dbReference>
<gene>
    <name evidence="2" type="ORF">CO178_02410</name>
</gene>
<dbReference type="Proteomes" id="UP000230683">
    <property type="component" value="Unassembled WGS sequence"/>
</dbReference>
<dbReference type="AlphaFoldDB" id="A0A2M7X2A0"/>
<name>A0A2M7X2A0_UNCKA</name>
<dbReference type="GO" id="GO:0005506">
    <property type="term" value="F:iron ion binding"/>
    <property type="evidence" value="ECO:0007669"/>
    <property type="project" value="InterPro"/>
</dbReference>
<dbReference type="Gene3D" id="3.90.1010.10">
    <property type="match status" value="1"/>
</dbReference>
<dbReference type="InterPro" id="IPR002871">
    <property type="entry name" value="NIF_FeS_clus_asmbl_NifU_N"/>
</dbReference>
<accession>A0A2M7X2A0</accession>
<dbReference type="GO" id="GO:0051536">
    <property type="term" value="F:iron-sulfur cluster binding"/>
    <property type="evidence" value="ECO:0007669"/>
    <property type="project" value="InterPro"/>
</dbReference>
<evidence type="ECO:0000259" key="1">
    <source>
        <dbReference type="Pfam" id="PF01592"/>
    </source>
</evidence>
<reference evidence="3" key="1">
    <citation type="submission" date="2017-09" db="EMBL/GenBank/DDBJ databases">
        <title>Depth-based differentiation of microbial function through sediment-hosted aquifers and enrichment of novel symbionts in the deep terrestrial subsurface.</title>
        <authorList>
            <person name="Probst A.J."/>
            <person name="Ladd B."/>
            <person name="Jarett J.K."/>
            <person name="Geller-Mcgrath D.E."/>
            <person name="Sieber C.M.K."/>
            <person name="Emerson J.B."/>
            <person name="Anantharaman K."/>
            <person name="Thomas B.C."/>
            <person name="Malmstrom R."/>
            <person name="Stieglmeier M."/>
            <person name="Klingl A."/>
            <person name="Woyke T."/>
            <person name="Ryan C.M."/>
            <person name="Banfield J.F."/>
        </authorList>
    </citation>
    <scope>NUCLEOTIDE SEQUENCE [LARGE SCALE GENOMIC DNA]</scope>
</reference>
<dbReference type="SUPFAM" id="SSF82649">
    <property type="entry name" value="SufE/NifU"/>
    <property type="match status" value="1"/>
</dbReference>
<evidence type="ECO:0000313" key="2">
    <source>
        <dbReference type="EMBL" id="PJA40293.1"/>
    </source>
</evidence>